<organism evidence="1 2">
    <name type="scientific">Candidatus Scatomorpha intestinavium</name>
    <dbReference type="NCBI Taxonomy" id="2840922"/>
    <lineage>
        <taxon>Bacteria</taxon>
        <taxon>Bacillati</taxon>
        <taxon>Bacillota</taxon>
        <taxon>Clostridia</taxon>
        <taxon>Eubacteriales</taxon>
        <taxon>Candidatus Scatomorpha</taxon>
    </lineage>
</organism>
<comment type="caution">
    <text evidence="1">The sequence shown here is derived from an EMBL/GenBank/DDBJ whole genome shotgun (WGS) entry which is preliminary data.</text>
</comment>
<dbReference type="Proteomes" id="UP000824262">
    <property type="component" value="Unassembled WGS sequence"/>
</dbReference>
<reference evidence="1" key="2">
    <citation type="journal article" date="2021" name="PeerJ">
        <title>Extensive microbial diversity within the chicken gut microbiome revealed by metagenomics and culture.</title>
        <authorList>
            <person name="Gilroy R."/>
            <person name="Ravi A."/>
            <person name="Getino M."/>
            <person name="Pursley I."/>
            <person name="Horton D.L."/>
            <person name="Alikhan N.F."/>
            <person name="Baker D."/>
            <person name="Gharbi K."/>
            <person name="Hall N."/>
            <person name="Watson M."/>
            <person name="Adriaenssens E.M."/>
            <person name="Foster-Nyarko E."/>
            <person name="Jarju S."/>
            <person name="Secka A."/>
            <person name="Antonio M."/>
            <person name="Oren A."/>
            <person name="Chaudhuri R.R."/>
            <person name="La Ragione R."/>
            <person name="Hildebrand F."/>
            <person name="Pallen M.J."/>
        </authorList>
    </citation>
    <scope>NUCLEOTIDE SEQUENCE</scope>
    <source>
        <strain evidence="1">ChiBcolR7-354</strain>
    </source>
</reference>
<accession>A0A9D0ZEH4</accession>
<name>A0A9D0ZEH4_9FIRM</name>
<gene>
    <name evidence="1" type="ORF">IAB77_06830</name>
</gene>
<dbReference type="Pfam" id="PF16868">
    <property type="entry name" value="NMT1_3"/>
    <property type="match status" value="1"/>
</dbReference>
<dbReference type="InterPro" id="IPR011852">
    <property type="entry name" value="TRAP_TAXI"/>
</dbReference>
<evidence type="ECO:0000313" key="1">
    <source>
        <dbReference type="EMBL" id="HIQ78958.1"/>
    </source>
</evidence>
<dbReference type="AlphaFoldDB" id="A0A9D0ZEH4"/>
<dbReference type="Gene3D" id="3.40.190.10">
    <property type="entry name" value="Periplasmic binding protein-like II"/>
    <property type="match status" value="2"/>
</dbReference>
<sequence length="272" mass="28648">GGTLAGYVTENTDTTVTAVASNGSQTNIEDIASGAIQLGFVQSDVMSYAYQGTRLFEESVTNFSTVAALYMEQVQIVTLNPDIKTVADLEGKTVSIGASGSGVYFNALDVLGAYGLTEEDINPQYQDFATSVDSLKDGKIDAAFIVAGAPTTAVVDLASGNDIYLVSLDQEHIDALIETSPYYSAYTITSDVYGTPEDCTTVAIAAVVIAGNDVSEDAVYDFVSTIFNNKGSLGHAKEAELDLEFATSISDVPYHPGAARYFEEQGITVPTA</sequence>
<dbReference type="EMBL" id="DVGA01000068">
    <property type="protein sequence ID" value="HIQ78958.1"/>
    <property type="molecule type" value="Genomic_DNA"/>
</dbReference>
<dbReference type="NCBIfam" id="TIGR02122">
    <property type="entry name" value="TRAP_TAXI"/>
    <property type="match status" value="1"/>
</dbReference>
<reference evidence="1" key="1">
    <citation type="submission" date="2020-10" db="EMBL/GenBank/DDBJ databases">
        <authorList>
            <person name="Gilroy R."/>
        </authorList>
    </citation>
    <scope>NUCLEOTIDE SEQUENCE</scope>
    <source>
        <strain evidence="1">ChiBcolR7-354</strain>
    </source>
</reference>
<proteinExistence type="predicted"/>
<dbReference type="PANTHER" id="PTHR42941:SF1">
    <property type="entry name" value="SLL1037 PROTEIN"/>
    <property type="match status" value="1"/>
</dbReference>
<dbReference type="PANTHER" id="PTHR42941">
    <property type="entry name" value="SLL1037 PROTEIN"/>
    <property type="match status" value="1"/>
</dbReference>
<feature type="non-terminal residue" evidence="1">
    <location>
        <position position="1"/>
    </location>
</feature>
<dbReference type="SUPFAM" id="SSF53850">
    <property type="entry name" value="Periplasmic binding protein-like II"/>
    <property type="match status" value="1"/>
</dbReference>
<protein>
    <submittedName>
        <fullName evidence="1">TAXI family TRAP transporter solute-binding subunit</fullName>
    </submittedName>
</protein>
<evidence type="ECO:0000313" key="2">
    <source>
        <dbReference type="Proteomes" id="UP000824262"/>
    </source>
</evidence>